<dbReference type="STRING" id="1122247.GCA_000379865_01640"/>
<sequence length="73" mass="8357">MPRKVSPLRQQVLAALIKTRPTAWTQKKVDLRSENPRKPELIEVVHDGSELKYPLARNVSEASVEQAAKRWLP</sequence>
<protein>
    <submittedName>
        <fullName evidence="1">Uncharacterized protein</fullName>
    </submittedName>
</protein>
<dbReference type="PATRIC" id="fig|1122247.3.peg.2845"/>
<evidence type="ECO:0000313" key="2">
    <source>
        <dbReference type="Proteomes" id="UP000006265"/>
    </source>
</evidence>
<dbReference type="Pfam" id="PF17471">
    <property type="entry name" value="GP63"/>
    <property type="match status" value="1"/>
</dbReference>
<gene>
    <name evidence="1" type="ORF">C731_2967</name>
</gene>
<organism evidence="1 2">
    <name type="scientific">Mycolicibacterium hassiacum (strain DSM 44199 / CIP 105218 / JCM 12690 / 3849)</name>
    <name type="common">Mycobacterium hassiacum</name>
    <dbReference type="NCBI Taxonomy" id="1122247"/>
    <lineage>
        <taxon>Bacteria</taxon>
        <taxon>Bacillati</taxon>
        <taxon>Actinomycetota</taxon>
        <taxon>Actinomycetes</taxon>
        <taxon>Mycobacteriales</taxon>
        <taxon>Mycobacteriaceae</taxon>
        <taxon>Mycolicibacterium</taxon>
    </lineage>
</organism>
<reference evidence="1 2" key="1">
    <citation type="journal article" date="2012" name="J. Bacteriol.">
        <title>Genome sequence of Mycobacterium hassiacum DSM 44199, a rare source of heat-stable mycobacterial proteins.</title>
        <authorList>
            <person name="Tiago I."/>
            <person name="Maranha A."/>
            <person name="Mendes V."/>
            <person name="Alarico S."/>
            <person name="Moynihan P.J."/>
            <person name="Clarke A.J."/>
            <person name="Macedo-Ribeiro S."/>
            <person name="Pereira P.J."/>
            <person name="Empadinhas N."/>
        </authorList>
    </citation>
    <scope>NUCLEOTIDE SEQUENCE [LARGE SCALE GENOMIC DNA]</scope>
    <source>
        <strain evidence="2">DSM 44199 / CIP 105218 / JCM 12690 / 3849</strain>
    </source>
</reference>
<dbReference type="EMBL" id="AMRA01000084">
    <property type="protein sequence ID" value="EKF23069.1"/>
    <property type="molecule type" value="Genomic_DNA"/>
</dbReference>
<dbReference type="RefSeq" id="WP_005628855.1">
    <property type="nucleotide sequence ID" value="NZ_AMRA01000084.1"/>
</dbReference>
<accession>K5BJG4</accession>
<evidence type="ECO:0000313" key="1">
    <source>
        <dbReference type="EMBL" id="EKF23069.1"/>
    </source>
</evidence>
<name>K5BJG4_MYCHD</name>
<dbReference type="InterPro" id="IPR035341">
    <property type="entry name" value="Gp63"/>
</dbReference>
<keyword evidence="2" id="KW-1185">Reference proteome</keyword>
<dbReference type="AlphaFoldDB" id="K5BJG4"/>
<dbReference type="Proteomes" id="UP000006265">
    <property type="component" value="Unassembled WGS sequence"/>
</dbReference>
<comment type="caution">
    <text evidence="1">The sequence shown here is derived from an EMBL/GenBank/DDBJ whole genome shotgun (WGS) entry which is preliminary data.</text>
</comment>
<proteinExistence type="predicted"/>